<dbReference type="EMBL" id="CP000463">
    <property type="protein sequence ID" value="ABJ05068.1"/>
    <property type="molecule type" value="Genomic_DNA"/>
</dbReference>
<comment type="similarity">
    <text evidence="3 13">Belongs to the membrane-bound acyltransferase family.</text>
</comment>
<evidence type="ECO:0000256" key="3">
    <source>
        <dbReference type="ARBA" id="ARBA00010323"/>
    </source>
</evidence>
<reference evidence="15" key="1">
    <citation type="submission" date="2006-09" db="EMBL/GenBank/DDBJ databases">
        <title>Complete sequence of Rhodopseudomonas palustris BisA53.</title>
        <authorList>
            <consortium name="US DOE Joint Genome Institute"/>
            <person name="Copeland A."/>
            <person name="Lucas S."/>
            <person name="Lapidus A."/>
            <person name="Barry K."/>
            <person name="Detter J.C."/>
            <person name="Glavina del Rio T."/>
            <person name="Hammon N."/>
            <person name="Israni S."/>
            <person name="Dalin E."/>
            <person name="Tice H."/>
            <person name="Pitluck S."/>
            <person name="Chain P."/>
            <person name="Malfatti S."/>
            <person name="Shin M."/>
            <person name="Vergez L."/>
            <person name="Schmutz J."/>
            <person name="Larimer F."/>
            <person name="Land M."/>
            <person name="Hauser L."/>
            <person name="Pelletier D.A."/>
            <person name="Kyrpides N."/>
            <person name="Kim E."/>
            <person name="Harwood C.S."/>
            <person name="Oda Y."/>
            <person name="Richardson P."/>
        </authorList>
    </citation>
    <scope>NUCLEOTIDE SEQUENCE [LARGE SCALE GENOMIC DNA]</scope>
    <source>
        <strain evidence="15">BisA53</strain>
    </source>
</reference>
<keyword evidence="9 14" id="KW-1133">Transmembrane helix</keyword>
<dbReference type="eggNOG" id="COG1696">
    <property type="taxonomic scope" value="Bacteria"/>
</dbReference>
<feature type="transmembrane region" description="Helical" evidence="14">
    <location>
        <begin position="30"/>
        <end position="46"/>
    </location>
</feature>
<evidence type="ECO:0000256" key="5">
    <source>
        <dbReference type="ARBA" id="ARBA00022475"/>
    </source>
</evidence>
<evidence type="ECO:0000313" key="15">
    <source>
        <dbReference type="EMBL" id="ABJ05068.1"/>
    </source>
</evidence>
<dbReference type="GO" id="GO:0016746">
    <property type="term" value="F:acyltransferase activity"/>
    <property type="evidence" value="ECO:0007669"/>
    <property type="project" value="UniProtKB-KW"/>
</dbReference>
<feature type="transmembrane region" description="Helical" evidence="14">
    <location>
        <begin position="148"/>
        <end position="168"/>
    </location>
</feature>
<proteinExistence type="inferred from homology"/>
<feature type="transmembrane region" description="Helical" evidence="14">
    <location>
        <begin position="52"/>
        <end position="72"/>
    </location>
</feature>
<evidence type="ECO:0000256" key="1">
    <source>
        <dbReference type="ARBA" id="ARBA00004651"/>
    </source>
</evidence>
<keyword evidence="7 14" id="KW-0812">Transmembrane</keyword>
<evidence type="ECO:0000256" key="12">
    <source>
        <dbReference type="ARBA" id="ARBA00031030"/>
    </source>
</evidence>
<name>Q07SL6_RHOP5</name>
<dbReference type="InterPro" id="IPR004299">
    <property type="entry name" value="MBOAT_fam"/>
</dbReference>
<organism evidence="15">
    <name type="scientific">Rhodopseudomonas palustris (strain BisA53)</name>
    <dbReference type="NCBI Taxonomy" id="316055"/>
    <lineage>
        <taxon>Bacteria</taxon>
        <taxon>Pseudomonadati</taxon>
        <taxon>Pseudomonadota</taxon>
        <taxon>Alphaproteobacteria</taxon>
        <taxon>Hyphomicrobiales</taxon>
        <taxon>Nitrobacteraceae</taxon>
        <taxon>Rhodopseudomonas</taxon>
    </lineage>
</organism>
<keyword evidence="10 13" id="KW-0472">Membrane</keyword>
<feature type="transmembrane region" description="Helical" evidence="14">
    <location>
        <begin position="79"/>
        <end position="98"/>
    </location>
</feature>
<protein>
    <recommendedName>
        <fullName evidence="4">Probable alginate O-acetylase AlgI</fullName>
    </recommendedName>
    <alternativeName>
        <fullName evidence="12">Alginate biosynthesis protein AlgI</fullName>
    </alternativeName>
</protein>
<evidence type="ECO:0000256" key="2">
    <source>
        <dbReference type="ARBA" id="ARBA00005182"/>
    </source>
</evidence>
<evidence type="ECO:0000256" key="7">
    <source>
        <dbReference type="ARBA" id="ARBA00022692"/>
    </source>
</evidence>
<evidence type="ECO:0000256" key="4">
    <source>
        <dbReference type="ARBA" id="ARBA00016084"/>
    </source>
</evidence>
<keyword evidence="6 13" id="KW-0808">Transferase</keyword>
<dbReference type="KEGG" id="rpe:RPE_1116"/>
<feature type="transmembrane region" description="Helical" evidence="14">
    <location>
        <begin position="414"/>
        <end position="436"/>
    </location>
</feature>
<dbReference type="OrthoDB" id="139172at2"/>
<dbReference type="PANTHER" id="PTHR13285:SF23">
    <property type="entry name" value="TEICHOIC ACID D-ALANYLTRANSFERASE"/>
    <property type="match status" value="1"/>
</dbReference>
<dbReference type="GO" id="GO:0042121">
    <property type="term" value="P:alginic acid biosynthetic process"/>
    <property type="evidence" value="ECO:0007669"/>
    <property type="project" value="UniProtKB-KW"/>
</dbReference>
<dbReference type="PIRSF" id="PIRSF016636">
    <property type="entry name" value="AlgI_DltB"/>
    <property type="match status" value="1"/>
</dbReference>
<keyword evidence="8" id="KW-0016">Alginate biosynthesis</keyword>
<sequence length="496" mass="57074">MLFNSFPFFFVFLPCTLAAYFLISYDKRSFAIPTLVAASLIFYSYWNWRFTPLLIASIILNYSFGRALAFYNRSDRRRLVLSIGVTINILLLFYFKYLDWFIDVFATLFGVDFGTFGYPLPLGISFFTFTQIAYLVDTYHKKVSERSFSHFLLFVTYFPHLIAGPILHHAEMMPQFSSVSNKRISWHNISLGLFLFLIGAIKKVGFADTLAPFADRVFDGTHQLSAADAWAGALAYTGQIYYDFSGYTDMALGLSRMFNISLPLNFNSPYKAKSIIDFWRRWHMTLSRFLRDYLYISLGGNRRGSTRRYLNLFITMLLGGIWHGAGWTFLIWGALHGSYLIVNHAVRAIRRRFNWDRRCLADHLAQPLTFLAVVVAWVFFRATDLESALRIVQAMIGLGTINAIQFIPEFPDGLIGWVGDAHWLWISTLLVLAFLCPNSQQITDWIEAIVDRMDIPGIYKQRLQFLFLGFMVSTIAFVISVSGMRNGASPFIYFNF</sequence>
<evidence type="ECO:0000256" key="10">
    <source>
        <dbReference type="ARBA" id="ARBA00023136"/>
    </source>
</evidence>
<dbReference type="InterPro" id="IPR024194">
    <property type="entry name" value="Ac/AlaTfrase_AlgI/DltB"/>
</dbReference>
<feature type="transmembrane region" description="Helical" evidence="14">
    <location>
        <begin position="364"/>
        <end position="380"/>
    </location>
</feature>
<evidence type="ECO:0000256" key="11">
    <source>
        <dbReference type="ARBA" id="ARBA00023315"/>
    </source>
</evidence>
<dbReference type="InterPro" id="IPR028362">
    <property type="entry name" value="AlgI"/>
</dbReference>
<dbReference type="PIRSF" id="PIRSF500217">
    <property type="entry name" value="AlgI"/>
    <property type="match status" value="1"/>
</dbReference>
<evidence type="ECO:0000256" key="9">
    <source>
        <dbReference type="ARBA" id="ARBA00022989"/>
    </source>
</evidence>
<dbReference type="AlphaFoldDB" id="Q07SL6"/>
<keyword evidence="11 13" id="KW-0012">Acyltransferase</keyword>
<evidence type="ECO:0000256" key="13">
    <source>
        <dbReference type="PIRNR" id="PIRNR016636"/>
    </source>
</evidence>
<evidence type="ECO:0000256" key="8">
    <source>
        <dbReference type="ARBA" id="ARBA00022841"/>
    </source>
</evidence>
<feature type="transmembrane region" description="Helical" evidence="14">
    <location>
        <begin position="118"/>
        <end position="136"/>
    </location>
</feature>
<dbReference type="GO" id="GO:0005886">
    <property type="term" value="C:plasma membrane"/>
    <property type="evidence" value="ECO:0007669"/>
    <property type="project" value="UniProtKB-SubCell"/>
</dbReference>
<gene>
    <name evidence="15" type="ordered locus">RPE_1116</name>
</gene>
<feature type="transmembrane region" description="Helical" evidence="14">
    <location>
        <begin position="184"/>
        <end position="201"/>
    </location>
</feature>
<feature type="transmembrane region" description="Helical" evidence="14">
    <location>
        <begin position="387"/>
        <end position="408"/>
    </location>
</feature>
<comment type="subcellular location">
    <subcellularLocation>
        <location evidence="1">Cell membrane</location>
        <topology evidence="1">Multi-pass membrane protein</topology>
    </subcellularLocation>
</comment>
<feature type="transmembrane region" description="Helical" evidence="14">
    <location>
        <begin position="309"/>
        <end position="335"/>
    </location>
</feature>
<dbReference type="STRING" id="316055.RPE_1116"/>
<comment type="pathway">
    <text evidence="2">Glycan biosynthesis; alginate biosynthesis.</text>
</comment>
<dbReference type="HOGENOM" id="CLU_025255_1_1_5"/>
<dbReference type="InterPro" id="IPR051085">
    <property type="entry name" value="MB_O-acyltransferase"/>
</dbReference>
<feature type="transmembrane region" description="Helical" evidence="14">
    <location>
        <begin position="6"/>
        <end position="23"/>
    </location>
</feature>
<dbReference type="PANTHER" id="PTHR13285">
    <property type="entry name" value="ACYLTRANSFERASE"/>
    <property type="match status" value="1"/>
</dbReference>
<dbReference type="Pfam" id="PF03062">
    <property type="entry name" value="MBOAT"/>
    <property type="match status" value="1"/>
</dbReference>
<accession>Q07SL6</accession>
<evidence type="ECO:0000256" key="6">
    <source>
        <dbReference type="ARBA" id="ARBA00022679"/>
    </source>
</evidence>
<keyword evidence="5 13" id="KW-1003">Cell membrane</keyword>
<feature type="transmembrane region" description="Helical" evidence="14">
    <location>
        <begin position="465"/>
        <end position="484"/>
    </location>
</feature>
<evidence type="ECO:0000256" key="14">
    <source>
        <dbReference type="SAM" id="Phobius"/>
    </source>
</evidence>